<keyword evidence="3" id="KW-0732">Signal</keyword>
<feature type="chain" id="PRO_5002482227" evidence="3">
    <location>
        <begin position="40"/>
        <end position="318"/>
    </location>
</feature>
<keyword evidence="2" id="KW-0812">Transmembrane</keyword>
<reference evidence="4 5" key="1">
    <citation type="submission" date="2015-04" db="EMBL/GenBank/DDBJ databases">
        <authorList>
            <person name="Heijne W.H."/>
            <person name="Fedorova N.D."/>
            <person name="Nierman W.C."/>
            <person name="Vollebregt A.W."/>
            <person name="Zhao Z."/>
            <person name="Wu L."/>
            <person name="Kumar M."/>
            <person name="Stam H."/>
            <person name="van den Berg M.A."/>
            <person name="Pel H.J."/>
        </authorList>
    </citation>
    <scope>NUCLEOTIDE SEQUENCE [LARGE SCALE GENOMIC DNA]</scope>
    <source>
        <strain evidence="4 5">CBS 393.64</strain>
    </source>
</reference>
<feature type="compositionally biased region" description="Polar residues" evidence="1">
    <location>
        <begin position="294"/>
        <end position="304"/>
    </location>
</feature>
<feature type="compositionally biased region" description="Polar residues" evidence="1">
    <location>
        <begin position="269"/>
        <end position="284"/>
    </location>
</feature>
<feature type="compositionally biased region" description="Low complexity" evidence="1">
    <location>
        <begin position="219"/>
        <end position="231"/>
    </location>
</feature>
<comment type="caution">
    <text evidence="4">The sequence shown here is derived from an EMBL/GenBank/DDBJ whole genome shotgun (WGS) entry which is preliminary data.</text>
</comment>
<evidence type="ECO:0000313" key="4">
    <source>
        <dbReference type="EMBL" id="KKA21758.1"/>
    </source>
</evidence>
<sequence>MEARPPPRPTTSVSVSFSSISFPTVLLLLSTWALSPALAQDVHLLPTAASSTFPACALSCTTLQQAQSGCVPPAAPVSNQATYVSCFCQSALLTSLHTTPDSLWGECWGWHPDNNDCCRGSDHVDHGEREPCSAELVGLLSSPSSRISADVCYSYRIATHWRWVVMLIVLFIGFTTIAIVGMWLKRRYDDKHQGLYHGEDSGLGQPGKGSSAGFLFGSNHNNNNNNNNNNNSPGASGSAISRPEMWGPHQATAHMREIDIAPVDAPSFVASSSRTEVSSANTLVGTGPAPGSPRTATARNSGVASSSGTKSQKESSSE</sequence>
<feature type="region of interest" description="Disordered" evidence="1">
    <location>
        <begin position="269"/>
        <end position="318"/>
    </location>
</feature>
<gene>
    <name evidence="4" type="ORF">T310_4207</name>
</gene>
<dbReference type="GeneID" id="25316555"/>
<feature type="transmembrane region" description="Helical" evidence="2">
    <location>
        <begin position="161"/>
        <end position="184"/>
    </location>
</feature>
<dbReference type="RefSeq" id="XP_013328370.1">
    <property type="nucleotide sequence ID" value="XM_013472916.1"/>
</dbReference>
<keyword evidence="2" id="KW-1133">Transmembrane helix</keyword>
<dbReference type="EMBL" id="LASV01000170">
    <property type="protein sequence ID" value="KKA21758.1"/>
    <property type="molecule type" value="Genomic_DNA"/>
</dbReference>
<proteinExistence type="predicted"/>
<feature type="region of interest" description="Disordered" evidence="1">
    <location>
        <begin position="199"/>
        <end position="245"/>
    </location>
</feature>
<protein>
    <submittedName>
        <fullName evidence="4">Integral membrane protein</fullName>
    </submittedName>
</protein>
<dbReference type="AlphaFoldDB" id="A0A0F4YVW7"/>
<dbReference type="Proteomes" id="UP000053958">
    <property type="component" value="Unassembled WGS sequence"/>
</dbReference>
<evidence type="ECO:0000313" key="5">
    <source>
        <dbReference type="Proteomes" id="UP000053958"/>
    </source>
</evidence>
<organism evidence="4 5">
    <name type="scientific">Rasamsonia emersonii (strain ATCC 16479 / CBS 393.64 / IMI 116815)</name>
    <dbReference type="NCBI Taxonomy" id="1408163"/>
    <lineage>
        <taxon>Eukaryota</taxon>
        <taxon>Fungi</taxon>
        <taxon>Dikarya</taxon>
        <taxon>Ascomycota</taxon>
        <taxon>Pezizomycotina</taxon>
        <taxon>Eurotiomycetes</taxon>
        <taxon>Eurotiomycetidae</taxon>
        <taxon>Eurotiales</taxon>
        <taxon>Trichocomaceae</taxon>
        <taxon>Rasamsonia</taxon>
    </lineage>
</organism>
<name>A0A0F4YVW7_RASE3</name>
<dbReference type="OrthoDB" id="5426355at2759"/>
<keyword evidence="2" id="KW-0472">Membrane</keyword>
<accession>A0A0F4YVW7</accession>
<feature type="signal peptide" evidence="3">
    <location>
        <begin position="1"/>
        <end position="39"/>
    </location>
</feature>
<evidence type="ECO:0000256" key="3">
    <source>
        <dbReference type="SAM" id="SignalP"/>
    </source>
</evidence>
<keyword evidence="5" id="KW-1185">Reference proteome</keyword>
<evidence type="ECO:0000256" key="2">
    <source>
        <dbReference type="SAM" id="Phobius"/>
    </source>
</evidence>
<evidence type="ECO:0000256" key="1">
    <source>
        <dbReference type="SAM" id="MobiDB-lite"/>
    </source>
</evidence>